<sequence>MESGRAAGTAAAVRVLDAVGEGRCATLLESCCALDEVG</sequence>
<proteinExistence type="predicted"/>
<gene>
    <name evidence="1" type="ORF">I553_9336</name>
</gene>
<accession>X8E023</accession>
<evidence type="ECO:0000313" key="1">
    <source>
        <dbReference type="EMBL" id="EUA73180.1"/>
    </source>
</evidence>
<protein>
    <submittedName>
        <fullName evidence="1">Uncharacterized protein</fullName>
    </submittedName>
</protein>
<reference evidence="1" key="1">
    <citation type="submission" date="2014-01" db="EMBL/GenBank/DDBJ databases">
        <authorList>
            <person name="Brown-Elliot B."/>
            <person name="Wallace R."/>
            <person name="Lenaerts A."/>
            <person name="Ordway D."/>
            <person name="DeGroote M.A."/>
            <person name="Parker T."/>
            <person name="Sizemore C."/>
            <person name="Tallon L.J."/>
            <person name="Sadzewicz L.K."/>
            <person name="Sengamalay N."/>
            <person name="Fraser C.M."/>
            <person name="Hine E."/>
            <person name="Shefchek K.A."/>
            <person name="Das S.P."/>
            <person name="Tettelin H."/>
        </authorList>
    </citation>
    <scope>NUCLEOTIDE SEQUENCE [LARGE SCALE GENOMIC DNA]</scope>
    <source>
        <strain evidence="1">4042</strain>
    </source>
</reference>
<dbReference type="EMBL" id="JAOB01000011">
    <property type="protein sequence ID" value="EUA73180.1"/>
    <property type="molecule type" value="Genomic_DNA"/>
</dbReference>
<dbReference type="PATRIC" id="fig|1299334.3.peg.850"/>
<comment type="caution">
    <text evidence="1">The sequence shown here is derived from an EMBL/GenBank/DDBJ whole genome shotgun (WGS) entry which is preliminary data.</text>
</comment>
<dbReference type="AlphaFoldDB" id="X8E023"/>
<name>X8E023_MYCXE</name>
<organism evidence="1">
    <name type="scientific">Mycobacterium xenopi 4042</name>
    <dbReference type="NCBI Taxonomy" id="1299334"/>
    <lineage>
        <taxon>Bacteria</taxon>
        <taxon>Bacillati</taxon>
        <taxon>Actinomycetota</taxon>
        <taxon>Actinomycetes</taxon>
        <taxon>Mycobacteriales</taxon>
        <taxon>Mycobacteriaceae</taxon>
        <taxon>Mycobacterium</taxon>
    </lineage>
</organism>